<name>A0A4C1U4X8_EUMVA</name>
<dbReference type="EMBL" id="BGZK01000129">
    <property type="protein sequence ID" value="GBP21443.1"/>
    <property type="molecule type" value="Genomic_DNA"/>
</dbReference>
<feature type="non-terminal residue" evidence="3">
    <location>
        <position position="110"/>
    </location>
</feature>
<feature type="transmembrane region" description="Helical" evidence="2">
    <location>
        <begin position="20"/>
        <end position="38"/>
    </location>
</feature>
<evidence type="ECO:0000256" key="2">
    <source>
        <dbReference type="SAM" id="Phobius"/>
    </source>
</evidence>
<feature type="compositionally biased region" description="Polar residues" evidence="1">
    <location>
        <begin position="56"/>
        <end position="65"/>
    </location>
</feature>
<dbReference type="OrthoDB" id="7470470at2759"/>
<feature type="compositionally biased region" description="Polar residues" evidence="1">
    <location>
        <begin position="94"/>
        <end position="110"/>
    </location>
</feature>
<keyword evidence="2" id="KW-0472">Membrane</keyword>
<reference evidence="3 4" key="1">
    <citation type="journal article" date="2019" name="Commun. Biol.">
        <title>The bagworm genome reveals a unique fibroin gene that provides high tensile strength.</title>
        <authorList>
            <person name="Kono N."/>
            <person name="Nakamura H."/>
            <person name="Ohtoshi R."/>
            <person name="Tomita M."/>
            <person name="Numata K."/>
            <person name="Arakawa K."/>
        </authorList>
    </citation>
    <scope>NUCLEOTIDE SEQUENCE [LARGE SCALE GENOMIC DNA]</scope>
</reference>
<protein>
    <submittedName>
        <fullName evidence="3">Uncharacterized protein</fullName>
    </submittedName>
</protein>
<sequence>MDTHKSKRVTCDLVKKENALFFKTVLCSCLGIPLVNLVKNTNFRAKMSNMPGPSKRFSTNNSSVSVADRSLDESDCSSAEAAYSQYNDEDQSDTSEGSGTSIFDILTQSK</sequence>
<evidence type="ECO:0000256" key="1">
    <source>
        <dbReference type="SAM" id="MobiDB-lite"/>
    </source>
</evidence>
<comment type="caution">
    <text evidence="3">The sequence shown here is derived from an EMBL/GenBank/DDBJ whole genome shotgun (WGS) entry which is preliminary data.</text>
</comment>
<keyword evidence="4" id="KW-1185">Reference proteome</keyword>
<accession>A0A4C1U4X8</accession>
<organism evidence="3 4">
    <name type="scientific">Eumeta variegata</name>
    <name type="common">Bagworm moth</name>
    <name type="synonym">Eumeta japonica</name>
    <dbReference type="NCBI Taxonomy" id="151549"/>
    <lineage>
        <taxon>Eukaryota</taxon>
        <taxon>Metazoa</taxon>
        <taxon>Ecdysozoa</taxon>
        <taxon>Arthropoda</taxon>
        <taxon>Hexapoda</taxon>
        <taxon>Insecta</taxon>
        <taxon>Pterygota</taxon>
        <taxon>Neoptera</taxon>
        <taxon>Endopterygota</taxon>
        <taxon>Lepidoptera</taxon>
        <taxon>Glossata</taxon>
        <taxon>Ditrysia</taxon>
        <taxon>Tineoidea</taxon>
        <taxon>Psychidae</taxon>
        <taxon>Oiketicinae</taxon>
        <taxon>Eumeta</taxon>
    </lineage>
</organism>
<dbReference type="Proteomes" id="UP000299102">
    <property type="component" value="Unassembled WGS sequence"/>
</dbReference>
<evidence type="ECO:0000313" key="4">
    <source>
        <dbReference type="Proteomes" id="UP000299102"/>
    </source>
</evidence>
<evidence type="ECO:0000313" key="3">
    <source>
        <dbReference type="EMBL" id="GBP21443.1"/>
    </source>
</evidence>
<feature type="region of interest" description="Disordered" evidence="1">
    <location>
        <begin position="49"/>
        <end position="110"/>
    </location>
</feature>
<proteinExistence type="predicted"/>
<gene>
    <name evidence="3" type="ORF">EVAR_12044_1</name>
</gene>
<keyword evidence="2" id="KW-1133">Transmembrane helix</keyword>
<keyword evidence="2" id="KW-0812">Transmembrane</keyword>
<dbReference type="AlphaFoldDB" id="A0A4C1U4X8"/>